<proteinExistence type="predicted"/>
<protein>
    <submittedName>
        <fullName evidence="3">Uncharacterized protein</fullName>
    </submittedName>
</protein>
<gene>
    <name evidence="3" type="ORF">ANI01nite_22930</name>
</gene>
<reference evidence="3 4" key="1">
    <citation type="submission" date="2019-06" db="EMBL/GenBank/DDBJ databases">
        <title>Whole genome shotgun sequence of Glutamicibacter nicotianae NBRC 14234.</title>
        <authorList>
            <person name="Hosoyama A."/>
            <person name="Uohara A."/>
            <person name="Ohji S."/>
            <person name="Ichikawa N."/>
        </authorList>
    </citation>
    <scope>NUCLEOTIDE SEQUENCE [LARGE SCALE GENOMIC DNA]</scope>
    <source>
        <strain evidence="3 4">NBRC 14234</strain>
    </source>
</reference>
<feature type="transmembrane region" description="Helical" evidence="2">
    <location>
        <begin position="59"/>
        <end position="84"/>
    </location>
</feature>
<dbReference type="RefSeq" id="WP_141358099.1">
    <property type="nucleotide sequence ID" value="NZ_BAAAWM010000001.1"/>
</dbReference>
<comment type="caution">
    <text evidence="3">The sequence shown here is derived from an EMBL/GenBank/DDBJ whole genome shotgun (WGS) entry which is preliminary data.</text>
</comment>
<accession>A0ABQ0RMT3</accession>
<evidence type="ECO:0000256" key="1">
    <source>
        <dbReference type="SAM" id="MobiDB-lite"/>
    </source>
</evidence>
<feature type="compositionally biased region" description="Basic and acidic residues" evidence="1">
    <location>
        <begin position="179"/>
        <end position="188"/>
    </location>
</feature>
<feature type="region of interest" description="Disordered" evidence="1">
    <location>
        <begin position="143"/>
        <end position="188"/>
    </location>
</feature>
<keyword evidence="2" id="KW-0472">Membrane</keyword>
<keyword evidence="4" id="KW-1185">Reference proteome</keyword>
<organism evidence="3 4">
    <name type="scientific">Glutamicibacter nicotianae</name>
    <name type="common">Arthrobacter nicotianae</name>
    <dbReference type="NCBI Taxonomy" id="37929"/>
    <lineage>
        <taxon>Bacteria</taxon>
        <taxon>Bacillati</taxon>
        <taxon>Actinomycetota</taxon>
        <taxon>Actinomycetes</taxon>
        <taxon>Micrococcales</taxon>
        <taxon>Micrococcaceae</taxon>
        <taxon>Glutamicibacter</taxon>
    </lineage>
</organism>
<feature type="transmembrane region" description="Helical" evidence="2">
    <location>
        <begin position="109"/>
        <end position="134"/>
    </location>
</feature>
<evidence type="ECO:0000256" key="2">
    <source>
        <dbReference type="SAM" id="Phobius"/>
    </source>
</evidence>
<dbReference type="EMBL" id="BJNE01000009">
    <property type="protein sequence ID" value="GEC13090.1"/>
    <property type="molecule type" value="Genomic_DNA"/>
</dbReference>
<evidence type="ECO:0000313" key="4">
    <source>
        <dbReference type="Proteomes" id="UP000316242"/>
    </source>
</evidence>
<dbReference type="Proteomes" id="UP000316242">
    <property type="component" value="Unassembled WGS sequence"/>
</dbReference>
<sequence length="188" mass="20573">MHNAAANLFHISGDSRLWHTSGKEYWVPKVMVSGHRERGTRMTTASRELNMSQNPMKTLSIAGAVAMVGLNVTVVAFFVLWLIADSAAIRRMESESNMDPGQMLPNSELMWLAAHGSLLMVVVLDVLAVALLVMTNGVPPRLMKHGLSRSETGRCPSRSCATGRYQHGLLDGNPTRSRSNRDETGARS</sequence>
<evidence type="ECO:0000313" key="3">
    <source>
        <dbReference type="EMBL" id="GEC13090.1"/>
    </source>
</evidence>
<keyword evidence="2" id="KW-0812">Transmembrane</keyword>
<name>A0ABQ0RMT3_GLUNI</name>
<keyword evidence="2" id="KW-1133">Transmembrane helix</keyword>